<dbReference type="SMART" id="SM00875">
    <property type="entry name" value="BACK"/>
    <property type="match status" value="1"/>
</dbReference>
<evidence type="ECO:0000256" key="4">
    <source>
        <dbReference type="ARBA" id="ARBA00043912"/>
    </source>
</evidence>
<evidence type="ECO:0000259" key="5">
    <source>
        <dbReference type="PROSITE" id="PS50097"/>
    </source>
</evidence>
<dbReference type="SUPFAM" id="SSF117281">
    <property type="entry name" value="Kelch motif"/>
    <property type="match status" value="1"/>
</dbReference>
<protein>
    <recommendedName>
        <fullName evidence="1">Kelch-like protein diablo</fullName>
    </recommendedName>
</protein>
<dbReference type="InterPro" id="IPR006652">
    <property type="entry name" value="Kelch_1"/>
</dbReference>
<dbReference type="SMART" id="SM00612">
    <property type="entry name" value="Kelch"/>
    <property type="match status" value="6"/>
</dbReference>
<dbReference type="PANTHER" id="PTHR45632:SF17">
    <property type="entry name" value="KELCH-LIKE PROTEIN 31"/>
    <property type="match status" value="1"/>
</dbReference>
<dbReference type="GO" id="GO:0005737">
    <property type="term" value="C:cytoplasm"/>
    <property type="evidence" value="ECO:0007669"/>
    <property type="project" value="UniProtKB-ARBA"/>
</dbReference>
<dbReference type="InterPro" id="IPR011333">
    <property type="entry name" value="SKP1/BTB/POZ_sf"/>
</dbReference>
<gene>
    <name evidence="6" type="ORF">V9T40_007769</name>
</gene>
<evidence type="ECO:0000313" key="7">
    <source>
        <dbReference type="Proteomes" id="UP001367676"/>
    </source>
</evidence>
<evidence type="ECO:0000256" key="3">
    <source>
        <dbReference type="ARBA" id="ARBA00022737"/>
    </source>
</evidence>
<dbReference type="InterPro" id="IPR011705">
    <property type="entry name" value="BACK"/>
</dbReference>
<dbReference type="InterPro" id="IPR017096">
    <property type="entry name" value="BTB-kelch_protein"/>
</dbReference>
<comment type="caution">
    <text evidence="6">The sequence shown here is derived from an EMBL/GenBank/DDBJ whole genome shotgun (WGS) entry which is preliminary data.</text>
</comment>
<dbReference type="GO" id="GO:0003779">
    <property type="term" value="F:actin binding"/>
    <property type="evidence" value="ECO:0007669"/>
    <property type="project" value="UniProtKB-KW"/>
</dbReference>
<dbReference type="InterPro" id="IPR000210">
    <property type="entry name" value="BTB/POZ_dom"/>
</dbReference>
<dbReference type="Pfam" id="PF00651">
    <property type="entry name" value="BTB"/>
    <property type="match status" value="1"/>
</dbReference>
<dbReference type="InterPro" id="IPR015915">
    <property type="entry name" value="Kelch-typ_b-propeller"/>
</dbReference>
<dbReference type="SUPFAM" id="SSF54695">
    <property type="entry name" value="POZ domain"/>
    <property type="match status" value="1"/>
</dbReference>
<dbReference type="EMBL" id="JBBCAQ010000020">
    <property type="protein sequence ID" value="KAK7593017.1"/>
    <property type="molecule type" value="Genomic_DNA"/>
</dbReference>
<sequence length="650" mass="73526">MKQRGRPVVGQSCKNQSSAITSASILAGQLIVLAEDLPPSSCTMISVKYYNNRQRQRLPSTESSASDEVLDCGPSSNEYVFLGKYHAANILSGLNSLRESDEFCDVVIQVDNARFPAHRNVLAAFSPYFKTMFQSKYVESKQNVVHLKSIEAETMSLLLNYAYTSGITITRTNCQNLLSAANLLQVMPVRNAACDFLESHMDTSNCLGICCFAESHACLDLQQKAFNFALKNFWNVSQNEEFLELTAEKLIELTSNDKLEVDSEELVFLAVKRWYNEQPEERSENFHEVMQTIRLPLIDPYFLFDCVQSFPPVHSNPECMKLVEEAKYFHLLPDRNSEILNERTRQRDNANMMDVIVAVGGEDDKVVLRSVECFCPSSNAWYTLTSLTFAISKHGVVVSGKNNLYVAGGEYPDGKVSNRFWRYDSMLDVWQEMAPMLTPRSELGLAALDGYIYAVGGWESAHRLDTVERYDPKANTWSFMRKLKIAVTSAAVVAHNKMLYVAGGAILEEGDGMDCVLRYDPRSDTWTELPPMLIARSGAACCVLDSHIYIIGGWHASTENTNRVERFDVKSDRWEKVSSMNERRYRPGVAVIDRKIYVLGGEEGWDRYHDTIECYDPVKDEWNIVGKLLSSRSWLGCVPLKIKKSCCKEK</sequence>
<dbReference type="PIRSF" id="PIRSF037037">
    <property type="entry name" value="Kelch-like_protein_gigaxonin"/>
    <property type="match status" value="1"/>
</dbReference>
<keyword evidence="7" id="KW-1185">Reference proteome</keyword>
<evidence type="ECO:0000256" key="1">
    <source>
        <dbReference type="ARBA" id="ARBA00013699"/>
    </source>
</evidence>
<dbReference type="AlphaFoldDB" id="A0AAN9TLY2"/>
<evidence type="ECO:0000256" key="2">
    <source>
        <dbReference type="ARBA" id="ARBA00022441"/>
    </source>
</evidence>
<dbReference type="Gene3D" id="2.120.10.80">
    <property type="entry name" value="Kelch-type beta propeller"/>
    <property type="match status" value="1"/>
</dbReference>
<dbReference type="SMART" id="SM00225">
    <property type="entry name" value="BTB"/>
    <property type="match status" value="1"/>
</dbReference>
<proteinExistence type="predicted"/>
<reference evidence="6 7" key="1">
    <citation type="submission" date="2024-03" db="EMBL/GenBank/DDBJ databases">
        <title>Adaptation during the transition from Ophiocordyceps entomopathogen to insect associate is accompanied by gene loss and intensified selection.</title>
        <authorList>
            <person name="Ward C.M."/>
            <person name="Onetto C.A."/>
            <person name="Borneman A.R."/>
        </authorList>
    </citation>
    <scope>NUCLEOTIDE SEQUENCE [LARGE SCALE GENOMIC DNA]</scope>
    <source>
        <strain evidence="6">AWRI1</strain>
        <tissue evidence="6">Single Adult Female</tissue>
    </source>
</reference>
<name>A0AAN9TLY2_9HEMI</name>
<dbReference type="PROSITE" id="PS50097">
    <property type="entry name" value="BTB"/>
    <property type="match status" value="1"/>
</dbReference>
<keyword evidence="3" id="KW-0677">Repeat</keyword>
<dbReference type="Proteomes" id="UP001367676">
    <property type="component" value="Unassembled WGS sequence"/>
</dbReference>
<feature type="domain" description="BTB" evidence="5">
    <location>
        <begin position="104"/>
        <end position="171"/>
    </location>
</feature>
<comment type="function">
    <text evidence="4">Probable substrate-specific adapter of an E3 ubiquitin-protein ligase complex which mediates the ubiquitination and subsequent proteasomal degradation of target proteins. May have a role in synapse differentiation and growth.</text>
</comment>
<dbReference type="PANTHER" id="PTHR45632">
    <property type="entry name" value="LD33804P"/>
    <property type="match status" value="1"/>
</dbReference>
<keyword evidence="2" id="KW-0880">Kelch repeat</keyword>
<dbReference type="Pfam" id="PF01344">
    <property type="entry name" value="Kelch_1"/>
    <property type="match status" value="1"/>
</dbReference>
<evidence type="ECO:0000313" key="6">
    <source>
        <dbReference type="EMBL" id="KAK7593017.1"/>
    </source>
</evidence>
<accession>A0AAN9TLY2</accession>
<dbReference type="FunFam" id="1.25.40.420:FF:000001">
    <property type="entry name" value="Kelch-like family member 12"/>
    <property type="match status" value="1"/>
</dbReference>
<dbReference type="Gene3D" id="1.25.40.420">
    <property type="match status" value="1"/>
</dbReference>
<dbReference type="Gene3D" id="3.30.710.10">
    <property type="entry name" value="Potassium Channel Kv1.1, Chain A"/>
    <property type="match status" value="1"/>
</dbReference>
<dbReference type="Pfam" id="PF07707">
    <property type="entry name" value="BACK"/>
    <property type="match status" value="1"/>
</dbReference>
<dbReference type="Pfam" id="PF24681">
    <property type="entry name" value="Kelch_KLHDC2_KLHL20_DRC7"/>
    <property type="match status" value="1"/>
</dbReference>
<organism evidence="6 7">
    <name type="scientific">Parthenolecanium corni</name>
    <dbReference type="NCBI Taxonomy" id="536013"/>
    <lineage>
        <taxon>Eukaryota</taxon>
        <taxon>Metazoa</taxon>
        <taxon>Ecdysozoa</taxon>
        <taxon>Arthropoda</taxon>
        <taxon>Hexapoda</taxon>
        <taxon>Insecta</taxon>
        <taxon>Pterygota</taxon>
        <taxon>Neoptera</taxon>
        <taxon>Paraneoptera</taxon>
        <taxon>Hemiptera</taxon>
        <taxon>Sternorrhyncha</taxon>
        <taxon>Coccoidea</taxon>
        <taxon>Coccidae</taxon>
        <taxon>Parthenolecanium</taxon>
    </lineage>
</organism>